<sequence>MVKNYKKEKFETLKIKSSVAKKFRRHCKKMSQSQSMYLMIMLDFFEQNDISPYEDLGPHKMMLANLIKKRFNGLIAIIKNIEKFQTKPTAAMMSSLFEVKAKEEKPLILERKQLEKGGAGEKNHLKW</sequence>
<dbReference type="STRING" id="143223.SAMN05878281_0596"/>
<accession>A0A1M7ILQ7</accession>
<proteinExistence type="predicted"/>
<dbReference type="AlphaFoldDB" id="A0A1M7ILQ7"/>
<dbReference type="NCBIfam" id="NF041200">
    <property type="entry name" value="mob_BfmA_Nterm"/>
    <property type="match status" value="1"/>
</dbReference>
<keyword evidence="2" id="KW-1185">Reference proteome</keyword>
<dbReference type="OrthoDB" id="1441069at2"/>
<dbReference type="EMBL" id="LT670848">
    <property type="protein sequence ID" value="SHM41337.1"/>
    <property type="molecule type" value="Genomic_DNA"/>
</dbReference>
<dbReference type="RefSeq" id="WP_079733908.1">
    <property type="nucleotide sequence ID" value="NZ_LT670848.1"/>
</dbReference>
<evidence type="ECO:0000313" key="2">
    <source>
        <dbReference type="Proteomes" id="UP000190235"/>
    </source>
</evidence>
<dbReference type="Proteomes" id="UP000190235">
    <property type="component" value="Chromosome I"/>
</dbReference>
<gene>
    <name evidence="1" type="ORF">SAMN05878281_0596</name>
</gene>
<organism evidence="1 2">
    <name type="scientific">Salegentibacter salegens</name>
    <dbReference type="NCBI Taxonomy" id="143223"/>
    <lineage>
        <taxon>Bacteria</taxon>
        <taxon>Pseudomonadati</taxon>
        <taxon>Bacteroidota</taxon>
        <taxon>Flavobacteriia</taxon>
        <taxon>Flavobacteriales</taxon>
        <taxon>Flavobacteriaceae</taxon>
        <taxon>Salegentibacter</taxon>
    </lineage>
</organism>
<name>A0A1M7ILQ7_9FLAO</name>
<dbReference type="InterPro" id="IPR048012">
    <property type="entry name" value="BfmA-like_N"/>
</dbReference>
<evidence type="ECO:0000313" key="1">
    <source>
        <dbReference type="EMBL" id="SHM41337.1"/>
    </source>
</evidence>
<reference evidence="2" key="1">
    <citation type="submission" date="2016-11" db="EMBL/GenBank/DDBJ databases">
        <authorList>
            <person name="Varghese N."/>
            <person name="Submissions S."/>
        </authorList>
    </citation>
    <scope>NUCLEOTIDE SEQUENCE [LARGE SCALE GENOMIC DNA]</scope>
    <source>
        <strain evidence="2">ACAM 48</strain>
    </source>
</reference>
<protein>
    <submittedName>
        <fullName evidence="1">Uncharacterized protein</fullName>
    </submittedName>
</protein>